<protein>
    <recommendedName>
        <fullName evidence="5">3-methyl-2-oxobutanoate hydroxymethyltransferase</fullName>
        <ecNumber evidence="5">2.1.2.11</ecNumber>
    </recommendedName>
    <alternativeName>
        <fullName evidence="5">Ketopantoate hydroxymethyltransferase</fullName>
        <shortName evidence="5">KPHMT</shortName>
    </alternativeName>
</protein>
<dbReference type="NCBIfam" id="TIGR00222">
    <property type="entry name" value="panB"/>
    <property type="match status" value="1"/>
</dbReference>
<dbReference type="PANTHER" id="PTHR20881:SF0">
    <property type="entry name" value="3-METHYL-2-OXOBUTANOATE HYDROXYMETHYLTRANSFERASE"/>
    <property type="match status" value="1"/>
</dbReference>
<comment type="catalytic activity">
    <reaction evidence="5">
        <text>(6R)-5,10-methylene-5,6,7,8-tetrahydrofolate + 3-methyl-2-oxobutanoate + H2O = 2-dehydropantoate + (6S)-5,6,7,8-tetrahydrofolate</text>
        <dbReference type="Rhea" id="RHEA:11824"/>
        <dbReference type="ChEBI" id="CHEBI:11561"/>
        <dbReference type="ChEBI" id="CHEBI:11851"/>
        <dbReference type="ChEBI" id="CHEBI:15377"/>
        <dbReference type="ChEBI" id="CHEBI:15636"/>
        <dbReference type="ChEBI" id="CHEBI:57453"/>
        <dbReference type="EC" id="2.1.2.11"/>
    </reaction>
</comment>
<proteinExistence type="inferred from homology"/>
<evidence type="ECO:0000313" key="7">
    <source>
        <dbReference type="Proteomes" id="UP001596147"/>
    </source>
</evidence>
<dbReference type="PIRSF" id="PIRSF000388">
    <property type="entry name" value="Pantoate_hydroxy_MeTrfase"/>
    <property type="match status" value="1"/>
</dbReference>
<keyword evidence="5" id="KW-0963">Cytoplasm</keyword>
<dbReference type="RefSeq" id="WP_144919808.1">
    <property type="nucleotide sequence ID" value="NZ_JBHSMC010000001.1"/>
</dbReference>
<sequence length="277" mass="29780">MKTTHDFMKMKQASEKITMLTAYDYPQAKLAEEAGIDMLLVGDSLGMVVLGYDSTIPVTIQDMVHHTKAVKRGAKSTFIVADLPFMSYHISKESALTAAASLMQDGGAHAVKVEGGGEVINTIKALTTAGVPVVAHLGLTPQTVGVLGGYKVQGKTAESAQALLQESIKCQEAGAFALVLECIPWQLGKLISEKLDIPVIGIGAGKHTDGQVLVLHDIVTFGVDRLPKFVKQYGDVNHVMKESFQQYISEVKSGTFPAEEHTFTMNEEDVQSLYGGK</sequence>
<gene>
    <name evidence="5 6" type="primary">panB</name>
    <name evidence="6" type="ORF">ACFPM4_00905</name>
</gene>
<dbReference type="NCBIfam" id="NF001452">
    <property type="entry name" value="PRK00311.1"/>
    <property type="match status" value="1"/>
</dbReference>
<comment type="caution">
    <text evidence="6">The sequence shown here is derived from an EMBL/GenBank/DDBJ whole genome shotgun (WGS) entry which is preliminary data.</text>
</comment>
<evidence type="ECO:0000256" key="3">
    <source>
        <dbReference type="ARBA" id="ARBA00022655"/>
    </source>
</evidence>
<keyword evidence="5" id="KW-0460">Magnesium</keyword>
<feature type="binding site" evidence="5">
    <location>
        <position position="43"/>
    </location>
    <ligand>
        <name>Mg(2+)</name>
        <dbReference type="ChEBI" id="CHEBI:18420"/>
    </ligand>
</feature>
<feature type="binding site" evidence="5">
    <location>
        <position position="82"/>
    </location>
    <ligand>
        <name>3-methyl-2-oxobutanoate</name>
        <dbReference type="ChEBI" id="CHEBI:11851"/>
    </ligand>
</feature>
<comment type="cofactor">
    <cofactor evidence="5">
        <name>Mg(2+)</name>
        <dbReference type="ChEBI" id="CHEBI:18420"/>
    </cofactor>
    <text evidence="5">Binds 1 Mg(2+) ion per subunit.</text>
</comment>
<comment type="similarity">
    <text evidence="1 5">Belongs to the PanB family.</text>
</comment>
<reference evidence="7" key="1">
    <citation type="journal article" date="2019" name="Int. J. Syst. Evol. Microbiol.">
        <title>The Global Catalogue of Microorganisms (GCM) 10K type strain sequencing project: providing services to taxonomists for standard genome sequencing and annotation.</title>
        <authorList>
            <consortium name="The Broad Institute Genomics Platform"/>
            <consortium name="The Broad Institute Genome Sequencing Center for Infectious Disease"/>
            <person name="Wu L."/>
            <person name="Ma J."/>
        </authorList>
    </citation>
    <scope>NUCLEOTIDE SEQUENCE [LARGE SCALE GENOMIC DNA]</scope>
    <source>
        <strain evidence="7">CGMCC 1.12237</strain>
    </source>
</reference>
<evidence type="ECO:0000256" key="4">
    <source>
        <dbReference type="ARBA" id="ARBA00022679"/>
    </source>
</evidence>
<dbReference type="PANTHER" id="PTHR20881">
    <property type="entry name" value="3-METHYL-2-OXOBUTANOATE HYDROXYMETHYLTRANSFERASE"/>
    <property type="match status" value="1"/>
</dbReference>
<dbReference type="GO" id="GO:0003864">
    <property type="term" value="F:3-methyl-2-oxobutanoate hydroxymethyltransferase activity"/>
    <property type="evidence" value="ECO:0007669"/>
    <property type="project" value="UniProtKB-EC"/>
</dbReference>
<dbReference type="HAMAP" id="MF_00156">
    <property type="entry name" value="PanB"/>
    <property type="match status" value="1"/>
</dbReference>
<comment type="pathway">
    <text evidence="5">Cofactor biosynthesis; (R)-pantothenate biosynthesis; (R)-pantoate from 3-methyl-2-oxobutanoate: step 1/2.</text>
</comment>
<evidence type="ECO:0000256" key="1">
    <source>
        <dbReference type="ARBA" id="ARBA00008676"/>
    </source>
</evidence>
<dbReference type="Pfam" id="PF02548">
    <property type="entry name" value="Pantoate_transf"/>
    <property type="match status" value="1"/>
</dbReference>
<dbReference type="InterPro" id="IPR003700">
    <property type="entry name" value="Pantoate_hydroxy_MeTrfase"/>
</dbReference>
<accession>A0ABW0LBZ5</accession>
<feature type="binding site" evidence="5">
    <location>
        <position position="114"/>
    </location>
    <ligand>
        <name>Mg(2+)</name>
        <dbReference type="ChEBI" id="CHEBI:18420"/>
    </ligand>
</feature>
<dbReference type="CDD" id="cd06557">
    <property type="entry name" value="KPHMT-like"/>
    <property type="match status" value="1"/>
</dbReference>
<evidence type="ECO:0000256" key="2">
    <source>
        <dbReference type="ARBA" id="ARBA00011424"/>
    </source>
</evidence>
<keyword evidence="3 5" id="KW-0566">Pantothenate biosynthesis</keyword>
<dbReference type="EC" id="2.1.2.11" evidence="5"/>
<dbReference type="SUPFAM" id="SSF51621">
    <property type="entry name" value="Phosphoenolpyruvate/pyruvate domain"/>
    <property type="match status" value="1"/>
</dbReference>
<feature type="binding site" evidence="5">
    <location>
        <position position="82"/>
    </location>
    <ligand>
        <name>Mg(2+)</name>
        <dbReference type="ChEBI" id="CHEBI:18420"/>
    </ligand>
</feature>
<feature type="active site" description="Proton acceptor" evidence="5">
    <location>
        <position position="181"/>
    </location>
</feature>
<dbReference type="EMBL" id="JBHSMC010000001">
    <property type="protein sequence ID" value="MFC5463304.1"/>
    <property type="molecule type" value="Genomic_DNA"/>
</dbReference>
<dbReference type="InterPro" id="IPR040442">
    <property type="entry name" value="Pyrv_kinase-like_dom_sf"/>
</dbReference>
<evidence type="ECO:0000256" key="5">
    <source>
        <dbReference type="HAMAP-Rule" id="MF_00156"/>
    </source>
</evidence>
<dbReference type="Proteomes" id="UP001596147">
    <property type="component" value="Unassembled WGS sequence"/>
</dbReference>
<evidence type="ECO:0000313" key="6">
    <source>
        <dbReference type="EMBL" id="MFC5463304.1"/>
    </source>
</evidence>
<organism evidence="6 7">
    <name type="scientific">Lederbergia graminis</name>
    <dbReference type="NCBI Taxonomy" id="735518"/>
    <lineage>
        <taxon>Bacteria</taxon>
        <taxon>Bacillati</taxon>
        <taxon>Bacillota</taxon>
        <taxon>Bacilli</taxon>
        <taxon>Bacillales</taxon>
        <taxon>Bacillaceae</taxon>
        <taxon>Lederbergia</taxon>
    </lineage>
</organism>
<dbReference type="Gene3D" id="3.20.20.60">
    <property type="entry name" value="Phosphoenolpyruvate-binding domains"/>
    <property type="match status" value="1"/>
</dbReference>
<name>A0ABW0LBZ5_9BACI</name>
<keyword evidence="4 5" id="KW-0808">Transferase</keyword>
<feature type="binding site" evidence="5">
    <location>
        <position position="112"/>
    </location>
    <ligand>
        <name>3-methyl-2-oxobutanoate</name>
        <dbReference type="ChEBI" id="CHEBI:11851"/>
    </ligand>
</feature>
<keyword evidence="5" id="KW-0479">Metal-binding</keyword>
<comment type="subunit">
    <text evidence="2 5">Homodecamer; pentamer of dimers.</text>
</comment>
<keyword evidence="7" id="KW-1185">Reference proteome</keyword>
<dbReference type="InterPro" id="IPR015813">
    <property type="entry name" value="Pyrv/PenolPyrv_kinase-like_dom"/>
</dbReference>
<comment type="subcellular location">
    <subcellularLocation>
        <location evidence="5">Cytoplasm</location>
    </subcellularLocation>
</comment>
<comment type="function">
    <text evidence="5">Catalyzes the reversible reaction in which hydroxymethyl group from 5,10-methylenetetrahydrofolate is transferred onto alpha-ketoisovalerate to form ketopantoate.</text>
</comment>
<feature type="binding site" evidence="5">
    <location>
        <begin position="43"/>
        <end position="44"/>
    </location>
    <ligand>
        <name>3-methyl-2-oxobutanoate</name>
        <dbReference type="ChEBI" id="CHEBI:11851"/>
    </ligand>
</feature>